<evidence type="ECO:0000313" key="4">
    <source>
        <dbReference type="EMBL" id="MUV03794.1"/>
    </source>
</evidence>
<dbReference type="NCBIfam" id="TIGR04183">
    <property type="entry name" value="Por_Secre_tail"/>
    <property type="match status" value="1"/>
</dbReference>
<protein>
    <submittedName>
        <fullName evidence="4">T9SS type A sorting domain-containing protein</fullName>
    </submittedName>
</protein>
<evidence type="ECO:0000313" key="5">
    <source>
        <dbReference type="Proteomes" id="UP000433945"/>
    </source>
</evidence>
<dbReference type="RefSeq" id="WP_157483023.1">
    <property type="nucleotide sequence ID" value="NZ_WOWP01000026.1"/>
</dbReference>
<gene>
    <name evidence="4" type="ORF">GN157_08745</name>
</gene>
<evidence type="ECO:0000256" key="2">
    <source>
        <dbReference type="SAM" id="SignalP"/>
    </source>
</evidence>
<comment type="caution">
    <text evidence="4">The sequence shown here is derived from an EMBL/GenBank/DDBJ whole genome shotgun (WGS) entry which is preliminary data.</text>
</comment>
<dbReference type="AlphaFoldDB" id="A0A6N8HB76"/>
<dbReference type="Pfam" id="PF18962">
    <property type="entry name" value="Por_Secre_tail"/>
    <property type="match status" value="1"/>
</dbReference>
<feature type="domain" description="Secretion system C-terminal sorting" evidence="3">
    <location>
        <begin position="280"/>
        <end position="351"/>
    </location>
</feature>
<organism evidence="4 5">
    <name type="scientific">Flavobacterium rakeshii</name>
    <dbReference type="NCBI Taxonomy" id="1038845"/>
    <lineage>
        <taxon>Bacteria</taxon>
        <taxon>Pseudomonadati</taxon>
        <taxon>Bacteroidota</taxon>
        <taxon>Flavobacteriia</taxon>
        <taxon>Flavobacteriales</taxon>
        <taxon>Flavobacteriaceae</taxon>
        <taxon>Flavobacterium</taxon>
    </lineage>
</organism>
<feature type="signal peptide" evidence="2">
    <location>
        <begin position="1"/>
        <end position="20"/>
    </location>
</feature>
<keyword evidence="5" id="KW-1185">Reference proteome</keyword>
<dbReference type="Proteomes" id="UP000433945">
    <property type="component" value="Unassembled WGS sequence"/>
</dbReference>
<sequence>MKKKLLLGAFLFGSLLTVKAQTSSYDFSDLTVGQVATDVTGATAGQGGWYVLGQNGTTTTTTNMNADTFQVVDNGGANGNVIQVTGPNGSAGGAFMWQAGTDTFWANRTAGNDVFEVEYDYYTGTASTSLNRIGVYIYEETYNAVLGGIVVSTNNLEVLGVAYSQPQGATSPANYTYSLGTEEEPNVMLPENTWVTLKISYNYNTGLVLWSVDGYIEEGTAGAYTVTETVPFEVDLTTTSGSTETTTNAAAGTGLIDNLSVTAVAEVLGADEFLASQFSVYPNPVSDVINIANAENILVNGVEIVDLNGRVVKSAKFNGVSEAQVNISDLSAGMYLMNVSSDQGTVTKKIVKK</sequence>
<proteinExistence type="predicted"/>
<dbReference type="OrthoDB" id="1288696at2"/>
<dbReference type="InterPro" id="IPR026444">
    <property type="entry name" value="Secre_tail"/>
</dbReference>
<reference evidence="4 5" key="1">
    <citation type="submission" date="2019-12" db="EMBL/GenBank/DDBJ databases">
        <authorList>
            <person name="Sun J.-Q."/>
        </authorList>
    </citation>
    <scope>NUCLEOTIDE SEQUENCE [LARGE SCALE GENOMIC DNA]</scope>
    <source>
        <strain evidence="4 5">JCM 17928</strain>
    </source>
</reference>
<evidence type="ECO:0000259" key="3">
    <source>
        <dbReference type="Pfam" id="PF18962"/>
    </source>
</evidence>
<dbReference type="EMBL" id="WOWP01000026">
    <property type="protein sequence ID" value="MUV03794.1"/>
    <property type="molecule type" value="Genomic_DNA"/>
</dbReference>
<accession>A0A6N8HB76</accession>
<name>A0A6N8HB76_9FLAO</name>
<feature type="chain" id="PRO_5026974899" evidence="2">
    <location>
        <begin position="21"/>
        <end position="353"/>
    </location>
</feature>
<evidence type="ECO:0000256" key="1">
    <source>
        <dbReference type="ARBA" id="ARBA00022729"/>
    </source>
</evidence>
<keyword evidence="1 2" id="KW-0732">Signal</keyword>